<evidence type="ECO:0000313" key="7">
    <source>
        <dbReference type="EMBL" id="ADU38493.1"/>
    </source>
</evidence>
<dbReference type="OrthoDB" id="8824838at2"/>
<dbReference type="GO" id="GO:0044550">
    <property type="term" value="P:secondary metabolite biosynthetic process"/>
    <property type="evidence" value="ECO:0007669"/>
    <property type="project" value="UniProtKB-ARBA"/>
</dbReference>
<dbReference type="NCBIfam" id="NF003417">
    <property type="entry name" value="PRK04813.1"/>
    <property type="match status" value="4"/>
</dbReference>
<dbReference type="Gene3D" id="3.40.50.980">
    <property type="match status" value="6"/>
</dbReference>
<evidence type="ECO:0000256" key="4">
    <source>
        <dbReference type="ARBA" id="ARBA00022553"/>
    </source>
</evidence>
<dbReference type="Gene3D" id="3.30.300.30">
    <property type="match status" value="4"/>
</dbReference>
<dbReference type="PROSITE" id="PS00455">
    <property type="entry name" value="AMP_BINDING"/>
    <property type="match status" value="4"/>
</dbReference>
<dbReference type="InterPro" id="IPR001242">
    <property type="entry name" value="Condensation_dom"/>
</dbReference>
<dbReference type="RefSeq" id="WP_013542704.1">
    <property type="nucleotide sequence ID" value="NC_014931.1"/>
</dbReference>
<dbReference type="Pfam" id="PF00668">
    <property type="entry name" value="Condensation"/>
    <property type="match status" value="4"/>
</dbReference>
<dbReference type="GO" id="GO:0031177">
    <property type="term" value="F:phosphopantetheine binding"/>
    <property type="evidence" value="ECO:0007669"/>
    <property type="project" value="InterPro"/>
</dbReference>
<protein>
    <submittedName>
        <fullName evidence="7">Amino acid adenylation domain protein</fullName>
    </submittedName>
</protein>
<feature type="domain" description="Carrier" evidence="6">
    <location>
        <begin position="1021"/>
        <end position="1095"/>
    </location>
</feature>
<dbReference type="STRING" id="595537.Varpa_4324"/>
<dbReference type="eggNOG" id="COG1020">
    <property type="taxonomic scope" value="Bacteria"/>
</dbReference>
<comment type="similarity">
    <text evidence="2">Belongs to the ATP-dependent AMP-binding enzyme family.</text>
</comment>
<dbReference type="CDD" id="cd17649">
    <property type="entry name" value="A_NRPS_PvdJ-like"/>
    <property type="match status" value="1"/>
</dbReference>
<dbReference type="InterPro" id="IPR009081">
    <property type="entry name" value="PP-bd_ACP"/>
</dbReference>
<dbReference type="CDD" id="cd19531">
    <property type="entry name" value="LCL_NRPS-like"/>
    <property type="match status" value="1"/>
</dbReference>
<evidence type="ECO:0000256" key="2">
    <source>
        <dbReference type="ARBA" id="ARBA00006432"/>
    </source>
</evidence>
<dbReference type="FunFam" id="3.30.559.10:FF:000012">
    <property type="entry name" value="Non-ribosomal peptide synthetase"/>
    <property type="match status" value="1"/>
</dbReference>
<feature type="domain" description="Carrier" evidence="6">
    <location>
        <begin position="4275"/>
        <end position="4352"/>
    </location>
</feature>
<dbReference type="InterPro" id="IPR020845">
    <property type="entry name" value="AMP-binding_CS"/>
</dbReference>
<dbReference type="InterPro" id="IPR025110">
    <property type="entry name" value="AMP-bd_C"/>
</dbReference>
<dbReference type="Gene3D" id="3.40.50.12780">
    <property type="entry name" value="N-terminal domain of ligase-like"/>
    <property type="match status" value="1"/>
</dbReference>
<dbReference type="Proteomes" id="UP000008917">
    <property type="component" value="Chromosome"/>
</dbReference>
<proteinExistence type="inferred from homology"/>
<dbReference type="KEGG" id="vpe:Varpa_4324"/>
<dbReference type="FunFam" id="3.40.50.980:FF:000001">
    <property type="entry name" value="Non-ribosomal peptide synthetase"/>
    <property type="match status" value="4"/>
</dbReference>
<dbReference type="FunFam" id="1.10.1200.10:FF:000005">
    <property type="entry name" value="Nonribosomal peptide synthetase 1"/>
    <property type="match status" value="4"/>
</dbReference>
<gene>
    <name evidence="7" type="ordered locus">Varpa_4324</name>
</gene>
<dbReference type="Gene3D" id="3.40.50.1820">
    <property type="entry name" value="alpha/beta hydrolase"/>
    <property type="match status" value="1"/>
</dbReference>
<feature type="domain" description="Carrier" evidence="6">
    <location>
        <begin position="3181"/>
        <end position="3255"/>
    </location>
</feature>
<dbReference type="InterPro" id="IPR042099">
    <property type="entry name" value="ANL_N_sf"/>
</dbReference>
<dbReference type="CDD" id="cd05930">
    <property type="entry name" value="A_NRPS"/>
    <property type="match status" value="1"/>
</dbReference>
<dbReference type="InterPro" id="IPR023213">
    <property type="entry name" value="CAT-like_dom_sf"/>
</dbReference>
<dbReference type="EMBL" id="CP002417">
    <property type="protein sequence ID" value="ADU38493.1"/>
    <property type="molecule type" value="Genomic_DNA"/>
</dbReference>
<dbReference type="InterPro" id="IPR010071">
    <property type="entry name" value="AA_adenyl_dom"/>
</dbReference>
<dbReference type="FunFam" id="3.30.300.30:FF:000010">
    <property type="entry name" value="Enterobactin synthetase component F"/>
    <property type="match status" value="4"/>
</dbReference>
<sequence>METTATRRIAERFSRLTSEQRRAVYEKIRAEGLTIGQFPILVRDASALDRCHLSYAQLRQWFLWQLDPQSTAYHISGALRLKGTLDAEAVQASFAALVARHESLRTVFRANADGLAEQVIREDSRFDMQRVDLGDVASEAREARADEAARQLNALPFDLSAGPLLRVGLIRLAVDDHLLVVVMHHIVSDGWSMQVVVDEFVTQYRSHACAEESDLQPLPIQYADYAVWQRNWLEAGEKDRQLSYWKEQLGTEHPVLQLPVDHARRADGDYRAAQQNFELPRELVKGLQKRVQGQGATLFMALLAGFQVLLGRHTGQRDIRVGVPIANRHRVETEGVIGFFVNTQVLRNVVDGRASLSQVLLQAREAALGAQAHQDLPFEQLVEASQPERSLSTSPLFQVMFNHQRADFRSLESLPGLTLAEHGLGVQAAQFELTLDTTEGTDGRVLASFSYARELFDTQTMVRMVGHYLAVLQALSERPDQAVGDVPLLGEAERSQLSTWGVNAQAYDDAQPVHRLFEHHAAQRPHAPALLFGEQALSYGELNARANRLAHHLIARGVKPEHRVGIAVERSVEMMVGILAILKAGGAYVPLDPEYPADRLAYMVEDSGIGLLLTQSHIAARLSFGRSLATLALDALDLHALPAHDPQVALHRESLAYLIYTSGSTGRPKGVGIAHHALVQHAQESVRFFGLTPADRMLQFSTLNFDGFVEQAFPPLVAGAAIVLRGPVLWDSDTFYRELIGKQISVADLTTAYWLLLAQDFARHGVRSYGALRQVHAGGEAMPPEGLNAWRKAGLAGITLLNTYGPTEATVTASILDCAPYLEAGRELPQRMPIGVPLAGRALRVVGADFSLVPQGAAGELCIGGALLARGYLGRPGLSAERFVADSFDAQGGRLYRTGDLVRWNSQGQLEYLGRIDHQVKIRGFRVELGEVEASLLAQPEVREAVVVANEGPSGARLVGYVSGQGIDAARLRQKLGEMLPNYMVPAVLVALDALPQNANGKVDRKALPAPEFINDKTYETPAGEAEQKLSAIWAEVLGVARVGRNDNFFELGGHSLLALRLLERVRGQGWSVQVRTLFQHPQLAAFAQALVQEQGRREVVVPPNLIPPGCEAIEPGMLTLIELDAGQIARIEAAVPGGASSIQDIYPLAPLQEGMLFHHLLQTEGDTYVTPLALSFDGKERLERFVDSLNRVIARHDILRTAVLWEGLKEPVQVVHRQARMQLQWLVMGDGPSTVAERLNAHVDPAHYRIDVRSAPMIHAVAAHDPAGQRWLLQLPSHHLVLDHATLDLLVEEIAMVQQGRSHELPAQVPFRRYVAQTRLGVSRAEHEAFFGQMLGDVDEPTAPFDLLDVQGDGTRVEEGRQLLEAPLAARIRQQAQRHGVTPATLFHLAWALVLAKTTGKDDVVFGTVLFGRMEGGEGGDRALGLFINTLPVRIRLGAQDMVQCLRQTHAALTGLLHHEHASLSLAQRCSALPGGTPLFSALLNYRYSPQVVQTEDAFAWDGMEVLGGEERTNYPLGMSVDDLGEGFELVAQVHEAIDVARVCGYMHAAIRGVVDALAEKPEQLASEIDVMSEWERLQLASWSENTRRHEGAQPVHRQIEQHARQTPDATALLFGDEALSYGELNARANRLAHHLIALGVKPEALVGIVVDRSVEMMVGILAILKAGGAYVPLDPEYPADRLAYMVEDSGIALLLTQRHLRPLLPAGDALRVLELDTLDVGTESAADPKVALHGEHLAYVIYTSGSTGKPKGAAIRHDALYSCMAWMQETYRLTEADTVLHKAPFGFDVSCWEMFWPLTTGVRLVIANPGDHRDPERLVQLIQRHQITTLNFVPSMLQAFLAHEGIEATTRLRYIICGGEAMPAATQREALQRLKGASLQNLYGPTETTIHVTQWTCRDDGLNQVPIGRPISDTQAYVLDAQLNEVPAGVAGELYLGGINLARGYLRRAGLTSERFVATNNGQRLYRTGDLVRWNAEGQIEYLGRIDHQVKVRGFRIELGEIEAQLLAQPEVREAVVVADEGPSGARLVGYVSAHAGQAIDVTVLRGRLGRALPDYMVPGVVMVLERLPLNANGKVDRKALPRAEFTSERAYEAPEGVVEQALAAIWAEVLGVARVGRNDNFFELGGHSLLALRLLEQVRSQGWKAQVRTLFQQPQLAAFAAALVQEQGRREVVVPPNLIPAGCASIEPAMLTLIDLDAAQLARIETAVEGGASNIQDIYPLAPLQEGMLFHHLMQAEGDAYITSHAMGFDSRERLERFIDSFNQVIERHDILRTAVLWEHLPDPVQVVQRKAKLQLQWVADAVGGAEAPGAAERLQAHVDPAHYRIDLQRAPLIRAAAAHDAVHGRWLLQLPSHHMVLDHTTLALLVEEITLIQQGRQHELPEPVPFRRYVAQARLGVSQAEHEAFFSEMLGDVDEPTAPFDLLDVQGNGTQVKEARLRLAPQLAGQVRSQAQRYGVSAATLFHLAWALVLGKATGKDDVVFGTVLFGRMQGGEGAERALGLFINTLPLRVRLGAQSVEACVRHAHAALTGLLHHEHANLSLAQRCSALPGGTPLFSALLNYRYSPEMAPVQDDGRASAWEGMESLGGEERTNYPFGMSVDDLGEGFELVAQIHEAVNAQRVCGFMRAAIDGIVDALAKQPARLVCELDLMAAQEKAQLASWGERKQDFESAQTVHGLIEHQAKAQPQATALVYEDRALSYGELNARANRLAHHLIALGVKPEAKVGIAVERSIAMVVGILAILKAGGAYVPLDPAYPAERLAYMVADSGVALVLTQSHLSVPGTQALQVLALDALDTGHESDADPQVALSGENLAYVIYTSGSTGRPKGAQLCHRNVTRLLDATEPWFHFGPEDVWTMFHSYAFDFSVWEMFGALCTGGKLVVVPFWVSRSPEDFLGLLRAQQVTVLNQTPSAFGQLIHTPGLADTEDLALRHVIFGGEALEPNSLRTWMERFGDDKPQLINMYGITETTVHVTYRRITVADLGQQRSPVGLAIPDLGLCVLDAQLNRVPIGVAGELHVSGEGLARGYLNRAGLTAERFVATDHGQRLYRTGDLVRWSGEGQLEYLGRIDHQVKVRGFRIELGEIEAQLLAQPELREAIVLAREGPGGTRLVGYVSVHGGQSIETGALRERLAQTLPDYMVPSALVVLQGLPLNANGKVDRKALPDAQVASEQVYEAPEGAVEEALAAIWAEVLGVARVGRGDNFFELGGHSLLALRLLERVRGQGWPVQVRTLFQHPQLGAFAQALLQAQAQGHREVVVPPNLIPEGCEAIQPAMLTLVELDAAQIARIEADVPGGAANIQDIYPLAPLQEGMLFHHLLQSAGDAYVTPQLLSFDSRERLEQFIDSFDQVIARHDILRTAVLWEGLAAAVQVVHRQAKLPLQWLQAGSDSEAGSNEAGSVEERLNAHVNPAHYRIDVRQAPMVRAIAAHDPVGQRWLLQLPNHHMVLDHTTLELLVEEIALIQQGRQHELPEPVPFRRYVAQARLGVSQAEHEAFFSEMLGDVDEPTAPFNLLDVQGDGTRIEEVRLPLEAELAVQIRGQAQRHGVSAATLFHLAWALVLGKATGKDDVVFGTVLFGRMQGGEGAERALGLFINTLPLRVRLGARGVQASLRETHAALTQLLHHEHASLALAQRCSGLPGGTPLFSAMLNYRYTPKADAGDGDGDGDGEEQERKTSAWEGMEVLGGEERTNYPVTLSVDDEGEGFALVAQIHEAVDAQRVCGFMHAALSGIVQALQDQPQRPVCELALMPAGETDELAAWGVNPRRYEDVQPVHRLIEQQARRTPDAPALSFGEQTLGYGELNARANRLAHHLIALGVKPEAKVGIAVERSLEMVVGILAILKAGGAYVPLDPEYPVERLAYMVADSGVSLLLTQSHLSVPGTEALQVLALDALDTGHASDADPQVALSGENLAYVIYTSGSTGKPKGAANRHRALYNRLAWMQQAYALGDDDTVLQKTPFSFDVSVWEFLWPLMFGARLAVALPGDHRDPARLRTLIAQHRVTTLHFVPSMLQAFLAQEGVEACTCLRRIVCSGEALSAEGQNEVFRRLPQASLYNLYGPTEAAIDVTHWHCRDDGQSQVPIGRPISDTQACVLDAQLNEVPAGVAGELYLGGVNLARGYLNRAGLTAERFIATAQGQRLYRTGDLVRWNVEGQLEYLGRIDHQVKVRGFRIELGEIEAQLLAQPEVREAVVVAREGGGGARLVGYVSAHAGLAIETVGLRERLAQTLPDYMVPSALVVLQGLPLNANGKVDRKALPDAQVASEQVYEAPEGAVEEALAAIWAEVLGVARVGRGDNFFELGGHSLLALRVITHPGVRDLPGLELNLQVLMTHPTIGGIVDASRQDHLKSSALTLLNKAVDTVPPLFCIHSGLGTVLGYLSIAQKFNGSRAVYGLACRTLANPAHRDESLDQMAGDYVAMIRAVQPSGPYHLLGWSLGGTLAARMTAKLEAQGQAVHFLGLVDSYVALDDAPYTLDDWRTDFVEFLASINVHLDPSIRIPEYVDDPLQTEAALQAWVDLRMKEGLLPDDSRYSNVSAAELVRLFVVSRSLSETTLRSNGQVAPLNAQANCWWVKDRPESLVQGLALQLGPDRVSHKRVDANHLEIVASEVLLADLSVLLDPSRDRGRV</sequence>
<feature type="compositionally biased region" description="Acidic residues" evidence="5">
    <location>
        <begin position="3665"/>
        <end position="3675"/>
    </location>
</feature>
<dbReference type="SUPFAM" id="SSF56801">
    <property type="entry name" value="Acetyl-CoA synthetase-like"/>
    <property type="match status" value="4"/>
</dbReference>
<dbReference type="GO" id="GO:0043041">
    <property type="term" value="P:amino acid activation for nonribosomal peptide biosynthetic process"/>
    <property type="evidence" value="ECO:0007669"/>
    <property type="project" value="TreeGrafter"/>
</dbReference>
<evidence type="ECO:0000313" key="8">
    <source>
        <dbReference type="Proteomes" id="UP000008917"/>
    </source>
</evidence>
<dbReference type="CDD" id="cd19544">
    <property type="entry name" value="E-C_NRPS"/>
    <property type="match status" value="3"/>
</dbReference>
<dbReference type="SMART" id="SM00823">
    <property type="entry name" value="PKS_PP"/>
    <property type="match status" value="4"/>
</dbReference>
<dbReference type="CDD" id="cd17643">
    <property type="entry name" value="A_NRPS_Cytc1-like"/>
    <property type="match status" value="1"/>
</dbReference>
<dbReference type="GO" id="GO:0005737">
    <property type="term" value="C:cytoplasm"/>
    <property type="evidence" value="ECO:0007669"/>
    <property type="project" value="TreeGrafter"/>
</dbReference>
<dbReference type="Gene3D" id="2.30.38.10">
    <property type="entry name" value="Luciferase, Domain 3"/>
    <property type="match status" value="3"/>
</dbReference>
<keyword evidence="3" id="KW-0596">Phosphopantetheine</keyword>
<dbReference type="InterPro" id="IPR000873">
    <property type="entry name" value="AMP-dep_synth/lig_dom"/>
</dbReference>
<reference evidence="8" key="1">
    <citation type="submission" date="2010-12" db="EMBL/GenBank/DDBJ databases">
        <title>Complete sequence of Variovorax paradoxus EPS.</title>
        <authorList>
            <consortium name="US DOE Joint Genome Institute"/>
            <person name="Lucas S."/>
            <person name="Copeland A."/>
            <person name="Lapidus A."/>
            <person name="Cheng J.-F."/>
            <person name="Goodwin L."/>
            <person name="Pitluck S."/>
            <person name="Teshima H."/>
            <person name="Detter J.C."/>
            <person name="Han C."/>
            <person name="Tapia R."/>
            <person name="Land M."/>
            <person name="Hauser L."/>
            <person name="Kyrpides N."/>
            <person name="Ivanova N."/>
            <person name="Ovchinnikova G."/>
            <person name="Orwin P."/>
            <person name="Han J.-I.G."/>
            <person name="Woyke T."/>
        </authorList>
    </citation>
    <scope>NUCLEOTIDE SEQUENCE [LARGE SCALE GENOMIC DNA]</scope>
    <source>
        <strain evidence="8">EPS</strain>
    </source>
</reference>
<evidence type="ECO:0000256" key="1">
    <source>
        <dbReference type="ARBA" id="ARBA00001957"/>
    </source>
</evidence>
<dbReference type="SUPFAM" id="SSF53474">
    <property type="entry name" value="alpha/beta-Hydrolases"/>
    <property type="match status" value="1"/>
</dbReference>
<dbReference type="PROSITE" id="PS00012">
    <property type="entry name" value="PHOSPHOPANTETHEINE"/>
    <property type="match status" value="3"/>
</dbReference>
<organism evidence="7 8">
    <name type="scientific">Variovorax paradoxus (strain EPS)</name>
    <dbReference type="NCBI Taxonomy" id="595537"/>
    <lineage>
        <taxon>Bacteria</taxon>
        <taxon>Pseudomonadati</taxon>
        <taxon>Pseudomonadota</taxon>
        <taxon>Betaproteobacteria</taxon>
        <taxon>Burkholderiales</taxon>
        <taxon>Comamonadaceae</taxon>
        <taxon>Variovorax</taxon>
    </lineage>
</organism>
<dbReference type="HOGENOM" id="CLU_000022_0_0_4"/>
<reference evidence="7 8" key="2">
    <citation type="journal article" date="2013" name="Genome Announc.">
        <title>Genome of the Root-Associated Plant Growth-Promoting Bacterium Variovorax paradoxus Strain EPS.</title>
        <authorList>
            <person name="Han J.I."/>
            <person name="Spain J.C."/>
            <person name="Leadbetter J.R."/>
            <person name="Ovchinnikova G."/>
            <person name="Goodwin L.A."/>
            <person name="Han C.S."/>
            <person name="Woyke T."/>
            <person name="Davenport K.W."/>
            <person name="Orwin P.M."/>
        </authorList>
    </citation>
    <scope>NUCLEOTIDE SEQUENCE [LARGE SCALE GENOMIC DNA]</scope>
    <source>
        <strain evidence="7 8">EPS</strain>
    </source>
</reference>
<dbReference type="InterPro" id="IPR001031">
    <property type="entry name" value="Thioesterase"/>
</dbReference>
<keyword evidence="4" id="KW-0597">Phosphoprotein</keyword>
<dbReference type="FunFam" id="3.40.50.980:FF:000002">
    <property type="entry name" value="Enterobactin synthetase component F"/>
    <property type="match status" value="3"/>
</dbReference>
<evidence type="ECO:0000256" key="5">
    <source>
        <dbReference type="SAM" id="MobiDB-lite"/>
    </source>
</evidence>
<feature type="domain" description="Carrier" evidence="6">
    <location>
        <begin position="2096"/>
        <end position="2170"/>
    </location>
</feature>
<dbReference type="Gene3D" id="3.30.559.10">
    <property type="entry name" value="Chloramphenicol acetyltransferase-like domain"/>
    <property type="match status" value="4"/>
</dbReference>
<dbReference type="Pfam" id="PF00550">
    <property type="entry name" value="PP-binding"/>
    <property type="match status" value="4"/>
</dbReference>
<dbReference type="InterPro" id="IPR045851">
    <property type="entry name" value="AMP-bd_C_sf"/>
</dbReference>
<name>E6V978_VARPE</name>
<dbReference type="Pfam" id="PF00975">
    <property type="entry name" value="Thioesterase"/>
    <property type="match status" value="1"/>
</dbReference>
<dbReference type="InterPro" id="IPR036736">
    <property type="entry name" value="ACP-like_sf"/>
</dbReference>
<accession>E6V978</accession>
<dbReference type="NCBIfam" id="TIGR01733">
    <property type="entry name" value="AA-adenyl-dom"/>
    <property type="match status" value="4"/>
</dbReference>
<dbReference type="SUPFAM" id="SSF47336">
    <property type="entry name" value="ACP-like"/>
    <property type="match status" value="4"/>
</dbReference>
<dbReference type="Pfam" id="PF00501">
    <property type="entry name" value="AMP-binding"/>
    <property type="match status" value="4"/>
</dbReference>
<dbReference type="Gene3D" id="3.30.559.30">
    <property type="entry name" value="Nonribosomal peptide synthetase, condensation domain"/>
    <property type="match status" value="4"/>
</dbReference>
<dbReference type="PANTHER" id="PTHR45527">
    <property type="entry name" value="NONRIBOSOMAL PEPTIDE SYNTHETASE"/>
    <property type="match status" value="1"/>
</dbReference>
<evidence type="ECO:0000256" key="3">
    <source>
        <dbReference type="ARBA" id="ARBA00022450"/>
    </source>
</evidence>
<dbReference type="Gene3D" id="1.10.1200.10">
    <property type="entry name" value="ACP-like"/>
    <property type="match status" value="4"/>
</dbReference>
<dbReference type="InterPro" id="IPR029058">
    <property type="entry name" value="AB_hydrolase_fold"/>
</dbReference>
<comment type="cofactor">
    <cofactor evidence="1">
        <name>pantetheine 4'-phosphate</name>
        <dbReference type="ChEBI" id="CHEBI:47942"/>
    </cofactor>
</comment>
<dbReference type="InterPro" id="IPR020806">
    <property type="entry name" value="PKS_PP-bd"/>
</dbReference>
<dbReference type="FunFam" id="3.40.50.12780:FF:000012">
    <property type="entry name" value="Non-ribosomal peptide synthetase"/>
    <property type="match status" value="4"/>
</dbReference>
<dbReference type="Pfam" id="PF13193">
    <property type="entry name" value="AMP-binding_C"/>
    <property type="match status" value="4"/>
</dbReference>
<dbReference type="PANTHER" id="PTHR45527:SF1">
    <property type="entry name" value="FATTY ACID SYNTHASE"/>
    <property type="match status" value="1"/>
</dbReference>
<dbReference type="CDD" id="cd17646">
    <property type="entry name" value="A_NRPS_AB3403-like"/>
    <property type="match status" value="1"/>
</dbReference>
<evidence type="ECO:0000259" key="6">
    <source>
        <dbReference type="PROSITE" id="PS50075"/>
    </source>
</evidence>
<dbReference type="GO" id="GO:0003824">
    <property type="term" value="F:catalytic activity"/>
    <property type="evidence" value="ECO:0007669"/>
    <property type="project" value="InterPro"/>
</dbReference>
<feature type="region of interest" description="Disordered" evidence="5">
    <location>
        <begin position="3661"/>
        <end position="3681"/>
    </location>
</feature>
<dbReference type="InterPro" id="IPR006162">
    <property type="entry name" value="Ppantetheine_attach_site"/>
</dbReference>
<dbReference type="PROSITE" id="PS50075">
    <property type="entry name" value="CARRIER"/>
    <property type="match status" value="4"/>
</dbReference>
<dbReference type="SUPFAM" id="SSF52777">
    <property type="entry name" value="CoA-dependent acyltransferases"/>
    <property type="match status" value="8"/>
</dbReference>